<dbReference type="Pfam" id="PF13561">
    <property type="entry name" value="adh_short_C2"/>
    <property type="match status" value="1"/>
</dbReference>
<dbReference type="InterPro" id="IPR036291">
    <property type="entry name" value="NAD(P)-bd_dom_sf"/>
</dbReference>
<evidence type="ECO:0000256" key="2">
    <source>
        <dbReference type="ARBA" id="ARBA00022857"/>
    </source>
</evidence>
<dbReference type="SUPFAM" id="SSF51735">
    <property type="entry name" value="NAD(P)-binding Rossmann-fold domains"/>
    <property type="match status" value="1"/>
</dbReference>
<dbReference type="OrthoDB" id="294295at2759"/>
<accession>A0A0D2E360</accession>
<dbReference type="EMBL" id="KN847336">
    <property type="protein sequence ID" value="KIW42224.1"/>
    <property type="molecule type" value="Genomic_DNA"/>
</dbReference>
<dbReference type="InterPro" id="IPR020904">
    <property type="entry name" value="Sc_DH/Rdtase_CS"/>
</dbReference>
<dbReference type="FunFam" id="3.40.50.720:FF:000084">
    <property type="entry name" value="Short-chain dehydrogenase reductase"/>
    <property type="match status" value="1"/>
</dbReference>
<evidence type="ECO:0000256" key="1">
    <source>
        <dbReference type="ARBA" id="ARBA00006484"/>
    </source>
</evidence>
<protein>
    <recommendedName>
        <fullName evidence="6">Rhamnolipids biosynthesis 3-oxoacyl-[acyl-carrier-protein] reductase</fullName>
    </recommendedName>
</protein>
<dbReference type="GO" id="GO:0016491">
    <property type="term" value="F:oxidoreductase activity"/>
    <property type="evidence" value="ECO:0007669"/>
    <property type="project" value="UniProtKB-KW"/>
</dbReference>
<evidence type="ECO:0000313" key="5">
    <source>
        <dbReference type="Proteomes" id="UP000053342"/>
    </source>
</evidence>
<dbReference type="PROSITE" id="PS00061">
    <property type="entry name" value="ADH_SHORT"/>
    <property type="match status" value="1"/>
</dbReference>
<dbReference type="STRING" id="215243.A0A0D2E360"/>
<keyword evidence="3" id="KW-0560">Oxidoreductase</keyword>
<gene>
    <name evidence="4" type="ORF">PV06_05788</name>
</gene>
<keyword evidence="5" id="KW-1185">Reference proteome</keyword>
<dbReference type="PRINTS" id="PR00081">
    <property type="entry name" value="GDHRDH"/>
</dbReference>
<reference evidence="4 5" key="1">
    <citation type="submission" date="2015-01" db="EMBL/GenBank/DDBJ databases">
        <title>The Genome Sequence of Exophiala oligosperma CBS72588.</title>
        <authorList>
            <consortium name="The Broad Institute Genomics Platform"/>
            <person name="Cuomo C."/>
            <person name="de Hoog S."/>
            <person name="Gorbushina A."/>
            <person name="Stielow B."/>
            <person name="Teixiera M."/>
            <person name="Abouelleil A."/>
            <person name="Chapman S.B."/>
            <person name="Priest M."/>
            <person name="Young S.K."/>
            <person name="Wortman J."/>
            <person name="Nusbaum C."/>
            <person name="Birren B."/>
        </authorList>
    </citation>
    <scope>NUCLEOTIDE SEQUENCE [LARGE SCALE GENOMIC DNA]</scope>
    <source>
        <strain evidence="4 5">CBS 72588</strain>
    </source>
</reference>
<dbReference type="HOGENOM" id="CLU_010194_1_1_1"/>
<evidence type="ECO:0000256" key="3">
    <source>
        <dbReference type="ARBA" id="ARBA00023002"/>
    </source>
</evidence>
<dbReference type="PANTHER" id="PTHR43618:SF3">
    <property type="entry name" value="NAD(P)-BINDING PROTEIN"/>
    <property type="match status" value="1"/>
</dbReference>
<evidence type="ECO:0008006" key="6">
    <source>
        <dbReference type="Google" id="ProtNLM"/>
    </source>
</evidence>
<dbReference type="PANTHER" id="PTHR43618">
    <property type="entry name" value="7-ALPHA-HYDROXYSTEROID DEHYDROGENASE"/>
    <property type="match status" value="1"/>
</dbReference>
<dbReference type="Gene3D" id="3.40.50.720">
    <property type="entry name" value="NAD(P)-binding Rossmann-like Domain"/>
    <property type="match status" value="1"/>
</dbReference>
<dbReference type="PRINTS" id="PR00080">
    <property type="entry name" value="SDRFAMILY"/>
</dbReference>
<dbReference type="AlphaFoldDB" id="A0A0D2E360"/>
<dbReference type="InterPro" id="IPR052178">
    <property type="entry name" value="Sec_Metab_Biosynth_SDR"/>
</dbReference>
<comment type="similarity">
    <text evidence="1">Belongs to the short-chain dehydrogenases/reductases (SDR) family.</text>
</comment>
<keyword evidence="2" id="KW-0521">NADP</keyword>
<proteinExistence type="inferred from homology"/>
<sequence>MAGIPNFNSLFRLDGKVVLITGGTRGIGFYIAAAFLQAGASKVIITARKENGLQKAVDELNSIKSVSGKAIGIVGNVSTMNGVDSLATAVKETLHNGRLDILVNNAGASWAGCFEDFDDWKTQKTLDVNVRGPFNLTRRLLPLLISAGSKEFPSRVIIVGSVGGLSVPHIGEHGSIAYNVSKAAAHHLARKLALDLAPHNITTNAIAPGWFPTRLAGPAIEQYGGIERAGADNPLGRLGIPEDIAGAAVFLCSKAGAYVTGNEFILDGGKRLLSGNSSKL</sequence>
<dbReference type="GeneID" id="27357862"/>
<dbReference type="RefSeq" id="XP_016262440.1">
    <property type="nucleotide sequence ID" value="XM_016406836.1"/>
</dbReference>
<name>A0A0D2E360_9EURO</name>
<dbReference type="InterPro" id="IPR002347">
    <property type="entry name" value="SDR_fam"/>
</dbReference>
<dbReference type="Proteomes" id="UP000053342">
    <property type="component" value="Unassembled WGS sequence"/>
</dbReference>
<evidence type="ECO:0000313" key="4">
    <source>
        <dbReference type="EMBL" id="KIW42224.1"/>
    </source>
</evidence>
<dbReference type="VEuPathDB" id="FungiDB:PV06_05788"/>
<organism evidence="4 5">
    <name type="scientific">Exophiala oligosperma</name>
    <dbReference type="NCBI Taxonomy" id="215243"/>
    <lineage>
        <taxon>Eukaryota</taxon>
        <taxon>Fungi</taxon>
        <taxon>Dikarya</taxon>
        <taxon>Ascomycota</taxon>
        <taxon>Pezizomycotina</taxon>
        <taxon>Eurotiomycetes</taxon>
        <taxon>Chaetothyriomycetidae</taxon>
        <taxon>Chaetothyriales</taxon>
        <taxon>Herpotrichiellaceae</taxon>
        <taxon>Exophiala</taxon>
    </lineage>
</organism>